<dbReference type="PANTHER" id="PTHR43491">
    <property type="entry name" value="UDP-N-ACETYL-D-MANNOSAMINE DEHYDROGENASE"/>
    <property type="match status" value="1"/>
</dbReference>
<dbReference type="SMART" id="SM00984">
    <property type="entry name" value="UDPG_MGDP_dh_C"/>
    <property type="match status" value="1"/>
</dbReference>
<evidence type="ECO:0000313" key="7">
    <source>
        <dbReference type="Proteomes" id="UP000540656"/>
    </source>
</evidence>
<dbReference type="InterPro" id="IPR028359">
    <property type="entry name" value="UDP_ManNAc/GlcNAc_DH"/>
</dbReference>
<dbReference type="Pfam" id="PF03720">
    <property type="entry name" value="UDPG_MGDP_dh_C"/>
    <property type="match status" value="1"/>
</dbReference>
<evidence type="ECO:0000256" key="2">
    <source>
        <dbReference type="ARBA" id="ARBA00023002"/>
    </source>
</evidence>
<dbReference type="Proteomes" id="UP000540656">
    <property type="component" value="Unassembled WGS sequence"/>
</dbReference>
<dbReference type="InterPro" id="IPR036220">
    <property type="entry name" value="UDP-Glc/GDP-Man_DH_C_sf"/>
</dbReference>
<dbReference type="GO" id="GO:0051287">
    <property type="term" value="F:NAD binding"/>
    <property type="evidence" value="ECO:0007669"/>
    <property type="project" value="InterPro"/>
</dbReference>
<protein>
    <submittedName>
        <fullName evidence="6">UDP-N-acetyl-D-mannosaminuronic acid dehydrogenase</fullName>
        <ecNumber evidence="6">1.1.1.336</ecNumber>
    </submittedName>
</protein>
<comment type="caution">
    <text evidence="6">The sequence shown here is derived from an EMBL/GenBank/DDBJ whole genome shotgun (WGS) entry which is preliminary data.</text>
</comment>
<name>A0A7Y9UP65_9ACTN</name>
<dbReference type="EMBL" id="JACCAA010000001">
    <property type="protein sequence ID" value="NYG57912.1"/>
    <property type="molecule type" value="Genomic_DNA"/>
</dbReference>
<dbReference type="InterPro" id="IPR036291">
    <property type="entry name" value="NAD(P)-bd_dom_sf"/>
</dbReference>
<keyword evidence="2 6" id="KW-0560">Oxidoreductase</keyword>
<sequence length="398" mass="43301">MAEKFEYNVCVVGGAGHVGFPLAVALASRGLKVAIYDIDGAAIERISSGRAPFLEPGVEGPLRDALAVGVLTTHVDPEVIGNSENVIVVVGTPVDQYMSPDPEAVPRAVGSMLGHLRPGQLLILRSTVFPGVTRRVERLLDPSVGVDLAFCPERIAEGHAMTELFTLPQLVASRSERARERASRLFSELAPIIIELEPEEAELAKLFTNSWRYIKFAAANQFFMTANDLGVDFTRIRDAMMLDYPRAADFPAAGFAAGPCLFKDTMQLASVTGGTFALGHSAMLVNEGLPDYIVRRMESTYDLNNMTVGILGMAFKAESDDRRSSLSYRLKRVLGFRAGRVIATDPYVNDDPDLVSLEMVLEQSDIVVIGAPHNMYRAVQVDCPIVDIWDLRGGGTLI</sequence>
<reference evidence="6 7" key="1">
    <citation type="submission" date="2020-07" db="EMBL/GenBank/DDBJ databases">
        <title>Sequencing the genomes of 1000 actinobacteria strains.</title>
        <authorList>
            <person name="Klenk H.-P."/>
        </authorList>
    </citation>
    <scope>NUCLEOTIDE SEQUENCE [LARGE SCALE GENOMIC DNA]</scope>
    <source>
        <strain evidence="6 7">DSM 23819</strain>
    </source>
</reference>
<keyword evidence="3" id="KW-0520">NAD</keyword>
<dbReference type="InterPro" id="IPR017476">
    <property type="entry name" value="UDP-Glc/GDP-Man"/>
</dbReference>
<comment type="similarity">
    <text evidence="1 4">Belongs to the UDP-glucose/GDP-mannose dehydrogenase family.</text>
</comment>
<dbReference type="AlphaFoldDB" id="A0A7Y9UP65"/>
<dbReference type="InterPro" id="IPR008927">
    <property type="entry name" value="6-PGluconate_DH-like_C_sf"/>
</dbReference>
<feature type="domain" description="UDP-glucose/GDP-mannose dehydrogenase C-terminal" evidence="5">
    <location>
        <begin position="309"/>
        <end position="394"/>
    </location>
</feature>
<organism evidence="6 7">
    <name type="scientific">Nocardioides daedukensis</name>
    <dbReference type="NCBI Taxonomy" id="634462"/>
    <lineage>
        <taxon>Bacteria</taxon>
        <taxon>Bacillati</taxon>
        <taxon>Actinomycetota</taxon>
        <taxon>Actinomycetes</taxon>
        <taxon>Propionibacteriales</taxon>
        <taxon>Nocardioidaceae</taxon>
        <taxon>Nocardioides</taxon>
    </lineage>
</organism>
<dbReference type="Pfam" id="PF00984">
    <property type="entry name" value="UDPG_MGDP_dh"/>
    <property type="match status" value="1"/>
</dbReference>
<dbReference type="Gene3D" id="3.40.50.720">
    <property type="entry name" value="NAD(P)-binding Rossmann-like Domain"/>
    <property type="match status" value="2"/>
</dbReference>
<dbReference type="PIRSF" id="PIRSF500136">
    <property type="entry name" value="UDP_ManNAc_DH"/>
    <property type="match status" value="1"/>
</dbReference>
<dbReference type="SUPFAM" id="SSF52413">
    <property type="entry name" value="UDP-glucose/GDP-mannose dehydrogenase C-terminal domain"/>
    <property type="match status" value="1"/>
</dbReference>
<dbReference type="NCBIfam" id="TIGR03026">
    <property type="entry name" value="NDP-sugDHase"/>
    <property type="match status" value="1"/>
</dbReference>
<dbReference type="PIRSF" id="PIRSF000124">
    <property type="entry name" value="UDPglc_GDPman_dh"/>
    <property type="match status" value="1"/>
</dbReference>
<dbReference type="InterPro" id="IPR001732">
    <property type="entry name" value="UDP-Glc/GDP-Man_DH_N"/>
</dbReference>
<evidence type="ECO:0000256" key="1">
    <source>
        <dbReference type="ARBA" id="ARBA00006601"/>
    </source>
</evidence>
<dbReference type="EC" id="1.1.1.336" evidence="6"/>
<dbReference type="GO" id="GO:0016628">
    <property type="term" value="F:oxidoreductase activity, acting on the CH-CH group of donors, NAD or NADP as acceptor"/>
    <property type="evidence" value="ECO:0007669"/>
    <property type="project" value="InterPro"/>
</dbReference>
<evidence type="ECO:0000259" key="5">
    <source>
        <dbReference type="SMART" id="SM00984"/>
    </source>
</evidence>
<dbReference type="RefSeq" id="WP_179501124.1">
    <property type="nucleotide sequence ID" value="NZ_JACCAA010000001.1"/>
</dbReference>
<accession>A0A7Y9UP65</accession>
<keyword evidence="7" id="KW-1185">Reference proteome</keyword>
<dbReference type="PANTHER" id="PTHR43491:SF2">
    <property type="entry name" value="UDP-N-ACETYL-D-MANNOSAMINE DEHYDROGENASE"/>
    <property type="match status" value="1"/>
</dbReference>
<dbReference type="SUPFAM" id="SSF48179">
    <property type="entry name" value="6-phosphogluconate dehydrogenase C-terminal domain-like"/>
    <property type="match status" value="1"/>
</dbReference>
<dbReference type="InterPro" id="IPR014027">
    <property type="entry name" value="UDP-Glc/GDP-Man_DH_C"/>
</dbReference>
<dbReference type="Pfam" id="PF03721">
    <property type="entry name" value="UDPG_MGDP_dh_N"/>
    <property type="match status" value="1"/>
</dbReference>
<evidence type="ECO:0000313" key="6">
    <source>
        <dbReference type="EMBL" id="NYG57912.1"/>
    </source>
</evidence>
<evidence type="ECO:0000256" key="3">
    <source>
        <dbReference type="ARBA" id="ARBA00023027"/>
    </source>
</evidence>
<proteinExistence type="inferred from homology"/>
<dbReference type="GO" id="GO:0000271">
    <property type="term" value="P:polysaccharide biosynthetic process"/>
    <property type="evidence" value="ECO:0007669"/>
    <property type="project" value="InterPro"/>
</dbReference>
<dbReference type="SUPFAM" id="SSF51735">
    <property type="entry name" value="NAD(P)-binding Rossmann-fold domains"/>
    <property type="match status" value="1"/>
</dbReference>
<dbReference type="InterPro" id="IPR014026">
    <property type="entry name" value="UDP-Glc/GDP-Man_DH_dimer"/>
</dbReference>
<gene>
    <name evidence="6" type="ORF">BJ980_000835</name>
</gene>
<evidence type="ECO:0000256" key="4">
    <source>
        <dbReference type="PIRNR" id="PIRNR000124"/>
    </source>
</evidence>
<dbReference type="GO" id="GO:0089714">
    <property type="term" value="F:UDP-N-acetyl-D-mannosamine dehydrogenase activity"/>
    <property type="evidence" value="ECO:0007669"/>
    <property type="project" value="UniProtKB-EC"/>
</dbReference>